<dbReference type="AlphaFoldDB" id="A0A6C0HIW6"/>
<organism evidence="2">
    <name type="scientific">viral metagenome</name>
    <dbReference type="NCBI Taxonomy" id="1070528"/>
    <lineage>
        <taxon>unclassified sequences</taxon>
        <taxon>metagenomes</taxon>
        <taxon>organismal metagenomes</taxon>
    </lineage>
</organism>
<feature type="transmembrane region" description="Helical" evidence="1">
    <location>
        <begin position="20"/>
        <end position="39"/>
    </location>
</feature>
<reference evidence="2" key="1">
    <citation type="journal article" date="2020" name="Nature">
        <title>Giant virus diversity and host interactions through global metagenomics.</title>
        <authorList>
            <person name="Schulz F."/>
            <person name="Roux S."/>
            <person name="Paez-Espino D."/>
            <person name="Jungbluth S."/>
            <person name="Walsh D.A."/>
            <person name="Denef V.J."/>
            <person name="McMahon K.D."/>
            <person name="Konstantinidis K.T."/>
            <person name="Eloe-Fadrosh E.A."/>
            <person name="Kyrpides N.C."/>
            <person name="Woyke T."/>
        </authorList>
    </citation>
    <scope>NUCLEOTIDE SEQUENCE</scope>
    <source>
        <strain evidence="2">GVMAG-M-3300023184-120</strain>
    </source>
</reference>
<proteinExistence type="predicted"/>
<dbReference type="EMBL" id="MN739967">
    <property type="protein sequence ID" value="QHT80310.1"/>
    <property type="molecule type" value="Genomic_DNA"/>
</dbReference>
<sequence length="155" mass="16951">MNVAGVKQFLKGIPIVEKILFVVFTFYLVFQVATPLWLVPLINSSLGLVVVFLVVIYLFCYTTPILGVLSIFVAYELLRRSAVMPLAKAQIESRAPSQKKKDVHLAKLNPPTNQKSLEEEIVGTMAPIGVSEVSHPEATSYQPTNSTASFAGSLV</sequence>
<evidence type="ECO:0000256" key="1">
    <source>
        <dbReference type="SAM" id="Phobius"/>
    </source>
</evidence>
<protein>
    <submittedName>
        <fullName evidence="2">Uncharacterized protein</fullName>
    </submittedName>
</protein>
<accession>A0A6C0HIW6</accession>
<feature type="transmembrane region" description="Helical" evidence="1">
    <location>
        <begin position="45"/>
        <end position="78"/>
    </location>
</feature>
<name>A0A6C0HIW6_9ZZZZ</name>
<keyword evidence="1" id="KW-0812">Transmembrane</keyword>
<keyword evidence="1" id="KW-1133">Transmembrane helix</keyword>
<keyword evidence="1" id="KW-0472">Membrane</keyword>
<evidence type="ECO:0000313" key="2">
    <source>
        <dbReference type="EMBL" id="QHT80310.1"/>
    </source>
</evidence>